<evidence type="ECO:0000313" key="1">
    <source>
        <dbReference type="EMBL" id="POM76740.1"/>
    </source>
</evidence>
<proteinExistence type="predicted"/>
<accession>A0A2P4YFZ1</accession>
<name>A0A2P4YFZ1_9STRA</name>
<keyword evidence="2" id="KW-1185">Reference proteome</keyword>
<protein>
    <submittedName>
        <fullName evidence="1">Uncharacterized protein</fullName>
    </submittedName>
</protein>
<dbReference type="OrthoDB" id="129691at2759"/>
<dbReference type="AlphaFoldDB" id="A0A2P4YFZ1"/>
<evidence type="ECO:0000313" key="2">
    <source>
        <dbReference type="Proteomes" id="UP000237271"/>
    </source>
</evidence>
<sequence length="144" mass="16091">MELIAGELYAKQENRCGVWFLLCVNGHLDFEKQSAFISFTLHYLTVNFEMENWVLEIKLIPGKHDAYRFADSLEEIMTCGGCNGRKACDILGLNSMSCLAHSLHLVVGSGIVKMKFNKAADAMMAKKSTKILKMLSRTKLSAPI</sequence>
<dbReference type="EMBL" id="NCKW01003397">
    <property type="protein sequence ID" value="POM76740.1"/>
    <property type="molecule type" value="Genomic_DNA"/>
</dbReference>
<comment type="caution">
    <text evidence="1">The sequence shown here is derived from an EMBL/GenBank/DDBJ whole genome shotgun (WGS) entry which is preliminary data.</text>
</comment>
<dbReference type="Proteomes" id="UP000237271">
    <property type="component" value="Unassembled WGS sequence"/>
</dbReference>
<reference evidence="1 2" key="1">
    <citation type="journal article" date="2017" name="Genome Biol. Evol.">
        <title>Phytophthora megakarya and P. palmivora, closely related causal agents of cacao black pod rot, underwent increases in genome sizes and gene numbers by different mechanisms.</title>
        <authorList>
            <person name="Ali S.S."/>
            <person name="Shao J."/>
            <person name="Lary D.J."/>
            <person name="Kronmiller B."/>
            <person name="Shen D."/>
            <person name="Strem M.D."/>
            <person name="Amoako-Attah I."/>
            <person name="Akrofi A.Y."/>
            <person name="Begoude B.A."/>
            <person name="Ten Hoopen G.M."/>
            <person name="Coulibaly K."/>
            <person name="Kebe B.I."/>
            <person name="Melnick R.L."/>
            <person name="Guiltinan M.J."/>
            <person name="Tyler B.M."/>
            <person name="Meinhardt L.W."/>
            <person name="Bailey B.A."/>
        </authorList>
    </citation>
    <scope>NUCLEOTIDE SEQUENCE [LARGE SCALE GENOMIC DNA]</scope>
    <source>
        <strain evidence="2">sbr112.9</strain>
    </source>
</reference>
<gene>
    <name evidence="1" type="ORF">PHPALM_5997</name>
</gene>
<organism evidence="1 2">
    <name type="scientific">Phytophthora palmivora</name>
    <dbReference type="NCBI Taxonomy" id="4796"/>
    <lineage>
        <taxon>Eukaryota</taxon>
        <taxon>Sar</taxon>
        <taxon>Stramenopiles</taxon>
        <taxon>Oomycota</taxon>
        <taxon>Peronosporomycetes</taxon>
        <taxon>Peronosporales</taxon>
        <taxon>Peronosporaceae</taxon>
        <taxon>Phytophthora</taxon>
    </lineage>
</organism>